<dbReference type="GO" id="GO:0016757">
    <property type="term" value="F:glycosyltransferase activity"/>
    <property type="evidence" value="ECO:0007669"/>
    <property type="project" value="UniProtKB-ARBA"/>
</dbReference>
<evidence type="ECO:0000313" key="3">
    <source>
        <dbReference type="Proteomes" id="UP000297635"/>
    </source>
</evidence>
<dbReference type="PANTHER" id="PTHR12526:SF572">
    <property type="entry name" value="BLL5144 PROTEIN"/>
    <property type="match status" value="1"/>
</dbReference>
<organism evidence="2 3">
    <name type="scientific">Duncaniella freteri</name>
    <dbReference type="NCBI Taxonomy" id="2530391"/>
    <lineage>
        <taxon>Bacteria</taxon>
        <taxon>Pseudomonadati</taxon>
        <taxon>Bacteroidota</taxon>
        <taxon>Bacteroidia</taxon>
        <taxon>Bacteroidales</taxon>
        <taxon>Muribaculaceae</taxon>
        <taxon>Duncaniella</taxon>
    </lineage>
</organism>
<dbReference type="PANTHER" id="PTHR12526">
    <property type="entry name" value="GLYCOSYLTRANSFERASE"/>
    <property type="match status" value="1"/>
</dbReference>
<comment type="caution">
    <text evidence="2">The sequence shown here is derived from an EMBL/GenBank/DDBJ whole genome shotgun (WGS) entry which is preliminary data.</text>
</comment>
<evidence type="ECO:0000313" key="2">
    <source>
        <dbReference type="EMBL" id="TGG36733.1"/>
    </source>
</evidence>
<accession>A0A4Z0V5X2</accession>
<dbReference type="Proteomes" id="UP000297635">
    <property type="component" value="Unassembled WGS sequence"/>
</dbReference>
<dbReference type="RefSeq" id="WP_135472444.1">
    <property type="nucleotide sequence ID" value="NZ_CASJDB010000034.1"/>
</dbReference>
<dbReference type="SUPFAM" id="SSF53756">
    <property type="entry name" value="UDP-Glycosyltransferase/glycogen phosphorylase"/>
    <property type="match status" value="1"/>
</dbReference>
<gene>
    <name evidence="2" type="ORF">EZ315_12935</name>
</gene>
<keyword evidence="3" id="KW-1185">Reference proteome</keyword>
<proteinExistence type="predicted"/>
<feature type="domain" description="Glycosyltransferase subfamily 4-like N-terminal" evidence="1">
    <location>
        <begin position="18"/>
        <end position="180"/>
    </location>
</feature>
<keyword evidence="2" id="KW-0808">Transferase</keyword>
<dbReference type="GeneID" id="82150697"/>
<dbReference type="InterPro" id="IPR028098">
    <property type="entry name" value="Glyco_trans_4-like_N"/>
</dbReference>
<dbReference type="Pfam" id="PF13439">
    <property type="entry name" value="Glyco_transf_4"/>
    <property type="match status" value="1"/>
</dbReference>
<dbReference type="Pfam" id="PF13692">
    <property type="entry name" value="Glyco_trans_1_4"/>
    <property type="match status" value="1"/>
</dbReference>
<dbReference type="AlphaFoldDB" id="A0A4Z0V5X2"/>
<dbReference type="EMBL" id="SJSA01000002">
    <property type="protein sequence ID" value="TGG36733.1"/>
    <property type="molecule type" value="Genomic_DNA"/>
</dbReference>
<sequence>MGISKNRKIGLVYLGRKGGGATYSYEMAQALIEKGLEIFAVIAKDIENRDRWENLFQNNGMRIVFLPTYSSKFGFLKSFLPNREYMRCVYDLKSWGLDVIYIPMLSLNARKIIKHFKGIDIVTTVHDLYPHPGEQNPIQYNIFEQIKKKSTKFIVLTKSFRNKVAQMYNVSQERVCFIPHAGFCFNKNGDLPNFSTIKNTILFFGRITPYKGLGILLKAMEHVKETLPSLRLVIAGNGDITSSEKDLIRQNANVTFINDWISEDKIVRLFAESDMTILPYVEASQSGVAAASFSAGRSVIASNVGGLKEQVEAGGGLIVDPGNIIELANAITNCYKHPNTIRERNRRAYEYFKTELTWSASASKLIEFL</sequence>
<protein>
    <submittedName>
        <fullName evidence="2">Glycosyltransferase family 1 protein</fullName>
    </submittedName>
</protein>
<name>A0A4Z0V5X2_9BACT</name>
<evidence type="ECO:0000259" key="1">
    <source>
        <dbReference type="Pfam" id="PF13439"/>
    </source>
</evidence>
<dbReference type="CDD" id="cd03801">
    <property type="entry name" value="GT4_PimA-like"/>
    <property type="match status" value="1"/>
</dbReference>
<dbReference type="Gene3D" id="3.40.50.2000">
    <property type="entry name" value="Glycogen Phosphorylase B"/>
    <property type="match status" value="2"/>
</dbReference>
<reference evidence="2 3" key="1">
    <citation type="submission" date="2019-02" db="EMBL/GenBank/DDBJ databases">
        <title>Isolation and identification of novel species under the genus Muribaculum.</title>
        <authorList>
            <person name="Miyake S."/>
            <person name="Ding Y."/>
            <person name="Low A."/>
            <person name="Soh M."/>
            <person name="Seedorf H."/>
        </authorList>
    </citation>
    <scope>NUCLEOTIDE SEQUENCE [LARGE SCALE GENOMIC DNA]</scope>
    <source>
        <strain evidence="2 3">TLL-A3</strain>
    </source>
</reference>